<dbReference type="AlphaFoldDB" id="A0A0R2HEZ8"/>
<comment type="caution">
    <text evidence="4">The sequence shown here is derived from an EMBL/GenBank/DDBJ whole genome shotgun (WGS) entry which is preliminary data.</text>
</comment>
<dbReference type="EMBL" id="JQBL01000002">
    <property type="protein sequence ID" value="KRN51192.1"/>
    <property type="molecule type" value="Genomic_DNA"/>
</dbReference>
<dbReference type="Pfam" id="PF04203">
    <property type="entry name" value="Sortase"/>
    <property type="match status" value="1"/>
</dbReference>
<feature type="active site" description="Proton donor/acceptor" evidence="2">
    <location>
        <position position="151"/>
    </location>
</feature>
<evidence type="ECO:0000313" key="4">
    <source>
        <dbReference type="EMBL" id="KRN51192.1"/>
    </source>
</evidence>
<accession>A0A0R2HEZ8</accession>
<reference evidence="4 5" key="1">
    <citation type="journal article" date="2015" name="Genome Announc.">
        <title>Expanding the biotechnology potential of lactobacilli through comparative genomics of 213 strains and associated genera.</title>
        <authorList>
            <person name="Sun Z."/>
            <person name="Harris H.M."/>
            <person name="McCann A."/>
            <person name="Guo C."/>
            <person name="Argimon S."/>
            <person name="Zhang W."/>
            <person name="Yang X."/>
            <person name="Jeffery I.B."/>
            <person name="Cooney J.C."/>
            <person name="Kagawa T.F."/>
            <person name="Liu W."/>
            <person name="Song Y."/>
            <person name="Salvetti E."/>
            <person name="Wrobel A."/>
            <person name="Rasinkangas P."/>
            <person name="Parkhill J."/>
            <person name="Rea M.C."/>
            <person name="O'Sullivan O."/>
            <person name="Ritari J."/>
            <person name="Douillard F.P."/>
            <person name="Paul Ross R."/>
            <person name="Yang R."/>
            <person name="Briner A.E."/>
            <person name="Felis G.E."/>
            <person name="de Vos W.M."/>
            <person name="Barrangou R."/>
            <person name="Klaenhammer T.R."/>
            <person name="Caufield P.W."/>
            <person name="Cui Y."/>
            <person name="Zhang H."/>
            <person name="O'Toole P.W."/>
        </authorList>
    </citation>
    <scope>NUCLEOTIDE SEQUENCE [LARGE SCALE GENOMIC DNA]</scope>
    <source>
        <strain evidence="4 5">DSM 20405</strain>
    </source>
</reference>
<keyword evidence="5" id="KW-1185">Reference proteome</keyword>
<sequence length="277" mass="31651">MKKDKLINIFIALMIFVGLSVMFYPVVSDMWNTYRNSLLISSHKKDVNDLSKKQTEQIWNEAVNYNKNHKENFIKEDVFTNLKKHTKSKYDSYLNISKNGVMGTIVIPKINVEIPIYHGTGEKELQTGVGHMEGTSLPVGGTSSHCVLSAHRGLPSAKLFTDLDKMKKGDLFFLHILDKTLAYKVEDIFTVKPNETDKLSLIKGKDYVTLLTCTPYAVNTHRLLVRGVRTAYKQNQEQNVSILKDYRVWILIGTIVALIIVNVFMVIKNKKKKRSKK</sequence>
<evidence type="ECO:0000256" key="1">
    <source>
        <dbReference type="ARBA" id="ARBA00022801"/>
    </source>
</evidence>
<dbReference type="NCBIfam" id="TIGR01076">
    <property type="entry name" value="sortase_fam"/>
    <property type="match status" value="1"/>
</dbReference>
<dbReference type="GO" id="GO:0016787">
    <property type="term" value="F:hydrolase activity"/>
    <property type="evidence" value="ECO:0007669"/>
    <property type="project" value="UniProtKB-KW"/>
</dbReference>
<gene>
    <name evidence="4" type="ORF">IV49_GL000654</name>
</gene>
<feature type="transmembrane region" description="Helical" evidence="3">
    <location>
        <begin position="246"/>
        <end position="267"/>
    </location>
</feature>
<dbReference type="Proteomes" id="UP000051841">
    <property type="component" value="Unassembled WGS sequence"/>
</dbReference>
<dbReference type="PATRIC" id="fig|1410657.5.peg.680"/>
<evidence type="ECO:0000313" key="5">
    <source>
        <dbReference type="Proteomes" id="UP000051841"/>
    </source>
</evidence>
<keyword evidence="3" id="KW-0812">Transmembrane</keyword>
<dbReference type="Gene3D" id="2.40.260.10">
    <property type="entry name" value="Sortase"/>
    <property type="match status" value="1"/>
</dbReference>
<dbReference type="InterPro" id="IPR005754">
    <property type="entry name" value="Sortase"/>
</dbReference>
<dbReference type="InterPro" id="IPR023365">
    <property type="entry name" value="Sortase_dom-sf"/>
</dbReference>
<dbReference type="CDD" id="cd05827">
    <property type="entry name" value="Sortase_C"/>
    <property type="match status" value="1"/>
</dbReference>
<feature type="transmembrane region" description="Helical" evidence="3">
    <location>
        <begin position="7"/>
        <end position="27"/>
    </location>
</feature>
<dbReference type="SUPFAM" id="SSF63817">
    <property type="entry name" value="Sortase"/>
    <property type="match status" value="1"/>
</dbReference>
<dbReference type="NCBIfam" id="NF033745">
    <property type="entry name" value="class_C_sortase"/>
    <property type="match status" value="1"/>
</dbReference>
<dbReference type="InterPro" id="IPR042002">
    <property type="entry name" value="Sortase_C"/>
</dbReference>
<evidence type="ECO:0000256" key="3">
    <source>
        <dbReference type="SAM" id="Phobius"/>
    </source>
</evidence>
<protein>
    <submittedName>
        <fullName evidence="4">Sortase family protein</fullName>
    </submittedName>
</protein>
<keyword evidence="3" id="KW-0472">Membrane</keyword>
<evidence type="ECO:0000256" key="2">
    <source>
        <dbReference type="PIRSR" id="PIRSR605754-1"/>
    </source>
</evidence>
<keyword evidence="1" id="KW-0378">Hydrolase</keyword>
<feature type="active site" description="Acyl-thioester intermediate" evidence="2">
    <location>
        <position position="213"/>
    </location>
</feature>
<organism evidence="4 5">
    <name type="scientific">Kandleria vitulina DSM 20405</name>
    <dbReference type="NCBI Taxonomy" id="1410657"/>
    <lineage>
        <taxon>Bacteria</taxon>
        <taxon>Bacillati</taxon>
        <taxon>Bacillota</taxon>
        <taxon>Erysipelotrichia</taxon>
        <taxon>Erysipelotrichales</taxon>
        <taxon>Coprobacillaceae</taxon>
        <taxon>Kandleria</taxon>
    </lineage>
</organism>
<keyword evidence="3" id="KW-1133">Transmembrane helix</keyword>
<name>A0A0R2HEZ8_9FIRM</name>
<dbReference type="RefSeq" id="WP_031588801.1">
    <property type="nucleotide sequence ID" value="NZ_JNKN01000005.1"/>
</dbReference>
<proteinExistence type="predicted"/>